<organism evidence="1 2">
    <name type="scientific">Entomophthora muscae</name>
    <dbReference type="NCBI Taxonomy" id="34485"/>
    <lineage>
        <taxon>Eukaryota</taxon>
        <taxon>Fungi</taxon>
        <taxon>Fungi incertae sedis</taxon>
        <taxon>Zoopagomycota</taxon>
        <taxon>Entomophthoromycotina</taxon>
        <taxon>Entomophthoromycetes</taxon>
        <taxon>Entomophthorales</taxon>
        <taxon>Entomophthoraceae</taxon>
        <taxon>Entomophthora</taxon>
    </lineage>
</organism>
<sequence>MGRLHCLEVENFKSYKGRQLIGPFYKFTAVIGPNGAGKSNLMDAISFVLGMRSQQLRSSNLKDLVYRGLTSSEAPEDSPTSAFVKIVYEKTSGGQRIEFKRTITTSGSSDYLINDKAVSYADYNKALEAENILVKARNFLVFQGDVEAIASQSPKDLTKLIEQVSGSIELKHEYEELKALQDQTIEDSAFSFNKKRGMAAELKQFQEQKKEAERYEKLKEEKQDVITQQVLWTLFHAETKFLQLEGELEADDKQVGALTDSLGREEDKLKSAKADQSRCQLETKKFEGQARTRQAELEHQHPEVLTCQENLAHATAKLEKIDDNSKRIAQSLNKQKETVAQLEASLKDANRALDLHKEKARRIQEQNLNKADLAEYHRINHDFVSATFNLRQELEQMERPERVMRDQTESAQQNVDQLKYRETRLKEAEAEQTERVATLEASLKQVNEEKGAADKELAEVVAERLKLDQQEKEANERLTLILNDLVRARLLEQASSREKRLREGLETLKRVFPGVHGRVVDVIRPSMQKYETAILTILASNLEAVIVDQEATAFECIKFLKEQRLGLVKFLPLDTVVAQPIPENLRRLENAHLGIDVIQFDQRFERAIQYAAGSALVCDSLKAAKHICFTLGHEVKAVALDGTVIHRNGNITGGGAKVAGAAKAARQWEEKKMDELRTERDHLLAQLNDIQRAKRRGNVEEGLRSKIQGLQANKEFLEQEKSKNDRNLKSTKDELTKAQKDLIKAEAALRELTTKLTAAESQANNLRNQIAAEQDKRFAKLCAKLKLSNIRQYEESQMQATKSITENNLKYQAALSKLQNQLDFETRRLEEMQQRAEQLQAARTSQRKTLDSARSAMQVAEANVSRIQAEIAKIGQQLASAQKSLAASTLKAQECQRSRDLAWQTLDSQIKAVTAKESSLNRFNSERLLVLRRCKLEEIALPLNMGDLDNFEDEEAPEGSRIHSSRWMVEVNYQSLPKNLRDDGSNDVDQDFEKRLAVLSDEMDRMAPNMKALDKMDQVQRRALETQRDLSEARTKAIEAKTRFNEVKLRRYQLFYNAFEHIAHSINDIYKDLTKNSTFPMGGTAYLTLENNEEPYLDGISYHAMPPMKRFGDMEKLSGGEKSVAALALLFAIHSFQPSPFFVLDEVDAALDNDNVAKVARYLRHHSTPESNTQFVVISLKSSLFEKSHSLVGVCRDQTANSSKILTLDLEQYDRHR</sequence>
<accession>A0ACC2T900</accession>
<name>A0ACC2T900_9FUNG</name>
<keyword evidence="2" id="KW-1185">Reference proteome</keyword>
<dbReference type="Proteomes" id="UP001165960">
    <property type="component" value="Unassembled WGS sequence"/>
</dbReference>
<evidence type="ECO:0000313" key="2">
    <source>
        <dbReference type="Proteomes" id="UP001165960"/>
    </source>
</evidence>
<reference evidence="1" key="1">
    <citation type="submission" date="2022-04" db="EMBL/GenBank/DDBJ databases">
        <title>Genome of the entomopathogenic fungus Entomophthora muscae.</title>
        <authorList>
            <person name="Elya C."/>
            <person name="Lovett B.R."/>
            <person name="Lee E."/>
            <person name="Macias A.M."/>
            <person name="Hajek A.E."/>
            <person name="De Bivort B.L."/>
            <person name="Kasson M.T."/>
            <person name="De Fine Licht H.H."/>
            <person name="Stajich J.E."/>
        </authorList>
    </citation>
    <scope>NUCLEOTIDE SEQUENCE</scope>
    <source>
        <strain evidence="1">Berkeley</strain>
    </source>
</reference>
<dbReference type="EMBL" id="QTSX02003552">
    <property type="protein sequence ID" value="KAJ9071075.1"/>
    <property type="molecule type" value="Genomic_DNA"/>
</dbReference>
<comment type="caution">
    <text evidence="1">The sequence shown here is derived from an EMBL/GenBank/DDBJ whole genome shotgun (WGS) entry which is preliminary data.</text>
</comment>
<protein>
    <submittedName>
        <fullName evidence="1">Structural maintenance of chromosomes protein 1</fullName>
    </submittedName>
</protein>
<gene>
    <name evidence="1" type="primary">SMC1_1</name>
    <name evidence="1" type="ORF">DSO57_1000751</name>
</gene>
<evidence type="ECO:0000313" key="1">
    <source>
        <dbReference type="EMBL" id="KAJ9071075.1"/>
    </source>
</evidence>
<proteinExistence type="predicted"/>